<evidence type="ECO:0000313" key="3">
    <source>
        <dbReference type="Proteomes" id="UP000638353"/>
    </source>
</evidence>
<feature type="region of interest" description="Disordered" evidence="1">
    <location>
        <begin position="1"/>
        <end position="27"/>
    </location>
</feature>
<protein>
    <submittedName>
        <fullName evidence="2">Uncharacterized protein</fullName>
    </submittedName>
</protein>
<dbReference type="EMBL" id="BMVC01000008">
    <property type="protein sequence ID" value="GHC99409.1"/>
    <property type="molecule type" value="Genomic_DNA"/>
</dbReference>
<evidence type="ECO:0000256" key="1">
    <source>
        <dbReference type="SAM" id="MobiDB-lite"/>
    </source>
</evidence>
<proteinExistence type="predicted"/>
<dbReference type="Proteomes" id="UP000638353">
    <property type="component" value="Unassembled WGS sequence"/>
</dbReference>
<accession>A0A918X0G2</accession>
<dbReference type="AlphaFoldDB" id="A0A918X0G2"/>
<reference evidence="2" key="1">
    <citation type="journal article" date="2014" name="Int. J. Syst. Evol. Microbiol.">
        <title>Complete genome sequence of Corynebacterium casei LMG S-19264T (=DSM 44701T), isolated from a smear-ripened cheese.</title>
        <authorList>
            <consortium name="US DOE Joint Genome Institute (JGI-PGF)"/>
            <person name="Walter F."/>
            <person name="Albersmeier A."/>
            <person name="Kalinowski J."/>
            <person name="Ruckert C."/>
        </authorList>
    </citation>
    <scope>NUCLEOTIDE SEQUENCE</scope>
    <source>
        <strain evidence="2">JCM 4637</strain>
    </source>
</reference>
<reference evidence="2" key="2">
    <citation type="submission" date="2020-09" db="EMBL/GenBank/DDBJ databases">
        <authorList>
            <person name="Sun Q."/>
            <person name="Ohkuma M."/>
        </authorList>
    </citation>
    <scope>NUCLEOTIDE SEQUENCE</scope>
    <source>
        <strain evidence="2">JCM 4637</strain>
    </source>
</reference>
<sequence>MAAMAAASTVSRGGAARRRRGAGVSGVEVSGRTAGSFFTRTFYPMRWRRWSRLREARVVAGVLESRTAELVASPYVGNRPTRYR</sequence>
<feature type="compositionally biased region" description="Low complexity" evidence="1">
    <location>
        <begin position="1"/>
        <end position="14"/>
    </location>
</feature>
<gene>
    <name evidence="2" type="ORF">GCM10010334_42920</name>
</gene>
<organism evidence="2 3">
    <name type="scientific">Streptomyces finlayi</name>
    <dbReference type="NCBI Taxonomy" id="67296"/>
    <lineage>
        <taxon>Bacteria</taxon>
        <taxon>Bacillati</taxon>
        <taxon>Actinomycetota</taxon>
        <taxon>Actinomycetes</taxon>
        <taxon>Kitasatosporales</taxon>
        <taxon>Streptomycetaceae</taxon>
        <taxon>Streptomyces</taxon>
    </lineage>
</organism>
<evidence type="ECO:0000313" key="2">
    <source>
        <dbReference type="EMBL" id="GHC99409.1"/>
    </source>
</evidence>
<comment type="caution">
    <text evidence="2">The sequence shown here is derived from an EMBL/GenBank/DDBJ whole genome shotgun (WGS) entry which is preliminary data.</text>
</comment>
<name>A0A918X0G2_9ACTN</name>